<evidence type="ECO:0000313" key="2">
    <source>
        <dbReference type="Proteomes" id="UP000585579"/>
    </source>
</evidence>
<protein>
    <submittedName>
        <fullName evidence="1">Uncharacterized protein</fullName>
    </submittedName>
</protein>
<proteinExistence type="predicted"/>
<dbReference type="EMBL" id="JAAYQL010000049">
    <property type="protein sequence ID" value="NLK32870.1"/>
    <property type="molecule type" value="Genomic_DNA"/>
</dbReference>
<dbReference type="Proteomes" id="UP000585579">
    <property type="component" value="Unassembled WGS sequence"/>
</dbReference>
<evidence type="ECO:0000313" key="1">
    <source>
        <dbReference type="EMBL" id="NLK32870.1"/>
    </source>
</evidence>
<name>A0A7K4AWC1_9EURY</name>
<reference evidence="1 2" key="1">
    <citation type="journal article" date="2020" name="Biotechnol. Biofuels">
        <title>New insights from the biogas microbiome by comprehensive genome-resolved metagenomics of nearly 1600 species originating from multiple anaerobic digesters.</title>
        <authorList>
            <person name="Campanaro S."/>
            <person name="Treu L."/>
            <person name="Rodriguez-R L.M."/>
            <person name="Kovalovszki A."/>
            <person name="Ziels R.M."/>
            <person name="Maus I."/>
            <person name="Zhu X."/>
            <person name="Kougias P.G."/>
            <person name="Basile A."/>
            <person name="Luo G."/>
            <person name="Schluter A."/>
            <person name="Konstantinidis K.T."/>
            <person name="Angelidaki I."/>
        </authorList>
    </citation>
    <scope>NUCLEOTIDE SEQUENCE [LARGE SCALE GENOMIC DNA]</scope>
    <source>
        <strain evidence="1">AS22ysBPME_46</strain>
    </source>
</reference>
<dbReference type="AlphaFoldDB" id="A0A7K4AWC1"/>
<accession>A0A7K4AWC1</accession>
<sequence length="64" mass="6854">MKTPIVASEGSLGLIPGAALPEKTLSNLETFIQYSYLSCMIYIVCVERRGREEAETGFGIGGKG</sequence>
<gene>
    <name evidence="1" type="ORF">GX302_08620</name>
</gene>
<comment type="caution">
    <text evidence="1">The sequence shown here is derived from an EMBL/GenBank/DDBJ whole genome shotgun (WGS) entry which is preliminary data.</text>
</comment>
<organism evidence="1 2">
    <name type="scientific">Methanosarcina flavescens</name>
    <dbReference type="NCBI Taxonomy" id="1715806"/>
    <lineage>
        <taxon>Archaea</taxon>
        <taxon>Methanobacteriati</taxon>
        <taxon>Methanobacteriota</taxon>
        <taxon>Stenosarchaea group</taxon>
        <taxon>Methanomicrobia</taxon>
        <taxon>Methanosarcinales</taxon>
        <taxon>Methanosarcinaceae</taxon>
        <taxon>Methanosarcina</taxon>
    </lineage>
</organism>